<evidence type="ECO:0000313" key="2">
    <source>
        <dbReference type="Proteomes" id="UP000593574"/>
    </source>
</evidence>
<keyword evidence="2" id="KW-1185">Reference proteome</keyword>
<name>A0A7J9A344_9ROSI</name>
<comment type="caution">
    <text evidence="1">The sequence shown here is derived from an EMBL/GenBank/DDBJ whole genome shotgun (WGS) entry which is preliminary data.</text>
</comment>
<dbReference type="EMBL" id="JABEZV010000008">
    <property type="protein sequence ID" value="MBA0718282.1"/>
    <property type="molecule type" value="Genomic_DNA"/>
</dbReference>
<gene>
    <name evidence="1" type="ORF">Golax_006037</name>
</gene>
<dbReference type="Proteomes" id="UP000593574">
    <property type="component" value="Unassembled WGS sequence"/>
</dbReference>
<reference evidence="1 2" key="1">
    <citation type="journal article" date="2019" name="Genome Biol. Evol.">
        <title>Insights into the evolution of the New World diploid cottons (Gossypium, subgenus Houzingenia) based on genome sequencing.</title>
        <authorList>
            <person name="Grover C.E."/>
            <person name="Arick M.A. 2nd"/>
            <person name="Thrash A."/>
            <person name="Conover J.L."/>
            <person name="Sanders W.S."/>
            <person name="Peterson D.G."/>
            <person name="Frelichowski J.E."/>
            <person name="Scheffler J.A."/>
            <person name="Scheffler B.E."/>
            <person name="Wendel J.F."/>
        </authorList>
    </citation>
    <scope>NUCLEOTIDE SEQUENCE [LARGE SCALE GENOMIC DNA]</scope>
    <source>
        <strain evidence="1">4</strain>
        <tissue evidence="1">Leaf</tissue>
    </source>
</reference>
<evidence type="ECO:0000313" key="1">
    <source>
        <dbReference type="EMBL" id="MBA0718282.1"/>
    </source>
</evidence>
<dbReference type="AlphaFoldDB" id="A0A7J9A344"/>
<accession>A0A7J9A344</accession>
<sequence length="22" mass="2679">MKIRLVPALNQQLTQNYQEEVY</sequence>
<protein>
    <submittedName>
        <fullName evidence="1">Uncharacterized protein</fullName>
    </submittedName>
</protein>
<organism evidence="1 2">
    <name type="scientific">Gossypium laxum</name>
    <dbReference type="NCBI Taxonomy" id="34288"/>
    <lineage>
        <taxon>Eukaryota</taxon>
        <taxon>Viridiplantae</taxon>
        <taxon>Streptophyta</taxon>
        <taxon>Embryophyta</taxon>
        <taxon>Tracheophyta</taxon>
        <taxon>Spermatophyta</taxon>
        <taxon>Magnoliopsida</taxon>
        <taxon>eudicotyledons</taxon>
        <taxon>Gunneridae</taxon>
        <taxon>Pentapetalae</taxon>
        <taxon>rosids</taxon>
        <taxon>malvids</taxon>
        <taxon>Malvales</taxon>
        <taxon>Malvaceae</taxon>
        <taxon>Malvoideae</taxon>
        <taxon>Gossypium</taxon>
    </lineage>
</organism>
<proteinExistence type="predicted"/>